<keyword evidence="2" id="KW-1185">Reference proteome</keyword>
<gene>
    <name evidence="1" type="ORF">EEDITHA_LOCUS8949</name>
</gene>
<dbReference type="SUPFAM" id="SSF57567">
    <property type="entry name" value="Serine protease inhibitors"/>
    <property type="match status" value="1"/>
</dbReference>
<comment type="caution">
    <text evidence="1">The sequence shown here is derived from an EMBL/GenBank/DDBJ whole genome shotgun (WGS) entry which is preliminary data.</text>
</comment>
<evidence type="ECO:0000313" key="1">
    <source>
        <dbReference type="EMBL" id="CAH2093268.1"/>
    </source>
</evidence>
<dbReference type="EMBL" id="CAKOGL010000012">
    <property type="protein sequence ID" value="CAH2093268.1"/>
    <property type="molecule type" value="Genomic_DNA"/>
</dbReference>
<dbReference type="Gene3D" id="2.10.25.10">
    <property type="entry name" value="Laminin"/>
    <property type="match status" value="1"/>
</dbReference>
<name>A0AAU9U234_EUPED</name>
<dbReference type="InterPro" id="IPR036084">
    <property type="entry name" value="Ser_inhib-like_sf"/>
</dbReference>
<dbReference type="Proteomes" id="UP001153954">
    <property type="component" value="Unassembled WGS sequence"/>
</dbReference>
<organism evidence="1 2">
    <name type="scientific">Euphydryas editha</name>
    <name type="common">Edith's checkerspot</name>
    <dbReference type="NCBI Taxonomy" id="104508"/>
    <lineage>
        <taxon>Eukaryota</taxon>
        <taxon>Metazoa</taxon>
        <taxon>Ecdysozoa</taxon>
        <taxon>Arthropoda</taxon>
        <taxon>Hexapoda</taxon>
        <taxon>Insecta</taxon>
        <taxon>Pterygota</taxon>
        <taxon>Neoptera</taxon>
        <taxon>Endopterygota</taxon>
        <taxon>Lepidoptera</taxon>
        <taxon>Glossata</taxon>
        <taxon>Ditrysia</taxon>
        <taxon>Papilionoidea</taxon>
        <taxon>Nymphalidae</taxon>
        <taxon>Nymphalinae</taxon>
        <taxon>Euphydryas</taxon>
    </lineage>
</organism>
<dbReference type="AlphaFoldDB" id="A0AAU9U234"/>
<reference evidence="1" key="1">
    <citation type="submission" date="2022-03" db="EMBL/GenBank/DDBJ databases">
        <authorList>
            <person name="Tunstrom K."/>
        </authorList>
    </citation>
    <scope>NUCLEOTIDE SEQUENCE</scope>
</reference>
<sequence>MRTRSLTFAMQPVNPEPICSKVYASGCICAMGLLRSPEGDCVSVDKCSVNGTAPSILAKCLNTINKILHFTVA</sequence>
<evidence type="ECO:0000313" key="2">
    <source>
        <dbReference type="Proteomes" id="UP001153954"/>
    </source>
</evidence>
<protein>
    <submittedName>
        <fullName evidence="1">Uncharacterized protein</fullName>
    </submittedName>
</protein>
<accession>A0AAU9U234</accession>
<proteinExistence type="predicted"/>
<dbReference type="CDD" id="cd19941">
    <property type="entry name" value="TIL"/>
    <property type="match status" value="1"/>
</dbReference>